<sequence>MNLKQPFVLENTSMMRNNDELEIKIINDLKQDVALYVGFSPKKETINTLVGKNIKGIFRFYSPIEKGRPYFKYLNESDSSILFSERVLPLEGAINIRDMGGYETNDNRRTKWGVLYRGDQLSKLTDKDVELLKKIGLKTIIDFRSSHERGLNPNREISSVEQTILSDPHSSFSEAAAEAVDLHSENQKLVRSLEQGLIEERYLENPDLKVIESYQNMVNSPESIQALKKMIHVYVCSENAPIIQHCRGGKDRTGFGSMLLLLLLGVKEELVVKDYMLTGDIRKRRNALKLQMYQELTDNQRYLDYLMAVLDTKEVFITSTIDYIKEQYGSIENYSVSQLGLSLSQIEEMKNNYLEEM</sequence>
<comment type="caution">
    <text evidence="3">The sequence shown here is derived from an EMBL/GenBank/DDBJ whole genome shotgun (WGS) entry which is preliminary data.</text>
</comment>
<dbReference type="PROSITE" id="PS50056">
    <property type="entry name" value="TYR_PHOSPHATASE_2"/>
    <property type="match status" value="1"/>
</dbReference>
<dbReference type="InterPro" id="IPR029021">
    <property type="entry name" value="Prot-tyrosine_phosphatase-like"/>
</dbReference>
<dbReference type="PANTHER" id="PTHR31126:SF1">
    <property type="entry name" value="TYROSINE SPECIFIC PROTEIN PHOSPHATASES DOMAIN-CONTAINING PROTEIN"/>
    <property type="match status" value="1"/>
</dbReference>
<feature type="domain" description="Tyrosine specific protein phosphatases" evidence="2">
    <location>
        <begin position="221"/>
        <end position="296"/>
    </location>
</feature>
<organism evidence="3 4">
    <name type="scientific">Vagococcus elongatus</name>
    <dbReference type="NCBI Taxonomy" id="180344"/>
    <lineage>
        <taxon>Bacteria</taxon>
        <taxon>Bacillati</taxon>
        <taxon>Bacillota</taxon>
        <taxon>Bacilli</taxon>
        <taxon>Lactobacillales</taxon>
        <taxon>Enterococcaceae</taxon>
        <taxon>Vagococcus</taxon>
    </lineage>
</organism>
<protein>
    <recommendedName>
        <fullName evidence="2">Tyrosine specific protein phosphatases domain-containing protein</fullName>
    </recommendedName>
</protein>
<name>A0A430AZS3_9ENTE</name>
<dbReference type="EMBL" id="NGKA01000005">
    <property type="protein sequence ID" value="RSU13501.1"/>
    <property type="molecule type" value="Genomic_DNA"/>
</dbReference>
<dbReference type="OrthoDB" id="1188001at2"/>
<accession>A0A430AZS3</accession>
<dbReference type="GO" id="GO:0004721">
    <property type="term" value="F:phosphoprotein phosphatase activity"/>
    <property type="evidence" value="ECO:0007669"/>
    <property type="project" value="InterPro"/>
</dbReference>
<dbReference type="InterPro" id="IPR026893">
    <property type="entry name" value="Tyr/Ser_Pase_IphP-type"/>
</dbReference>
<dbReference type="PANTHER" id="PTHR31126">
    <property type="entry name" value="TYROSINE-PROTEIN PHOSPHATASE"/>
    <property type="match status" value="1"/>
</dbReference>
<dbReference type="Gene3D" id="3.90.190.10">
    <property type="entry name" value="Protein tyrosine phosphatase superfamily"/>
    <property type="match status" value="1"/>
</dbReference>
<dbReference type="SUPFAM" id="SSF52799">
    <property type="entry name" value="(Phosphotyrosine protein) phosphatases II"/>
    <property type="match status" value="1"/>
</dbReference>
<reference evidence="3 4" key="1">
    <citation type="submission" date="2017-05" db="EMBL/GenBank/DDBJ databases">
        <title>Vagococcus spp. assemblies.</title>
        <authorList>
            <person name="Gulvik C.A."/>
        </authorList>
    </citation>
    <scope>NUCLEOTIDE SEQUENCE [LARGE SCALE GENOMIC DNA]</scope>
    <source>
        <strain evidence="3 4">CCUG 51432</strain>
    </source>
</reference>
<keyword evidence="4" id="KW-1185">Reference proteome</keyword>
<evidence type="ECO:0000313" key="3">
    <source>
        <dbReference type="EMBL" id="RSU13501.1"/>
    </source>
</evidence>
<proteinExistence type="inferred from homology"/>
<dbReference type="Pfam" id="PF13350">
    <property type="entry name" value="Y_phosphatase3"/>
    <property type="match status" value="1"/>
</dbReference>
<dbReference type="Proteomes" id="UP000287605">
    <property type="component" value="Unassembled WGS sequence"/>
</dbReference>
<dbReference type="AlphaFoldDB" id="A0A430AZS3"/>
<comment type="similarity">
    <text evidence="1">Belongs to the protein-tyrosine phosphatase family.</text>
</comment>
<evidence type="ECO:0000313" key="4">
    <source>
        <dbReference type="Proteomes" id="UP000287605"/>
    </source>
</evidence>
<evidence type="ECO:0000256" key="1">
    <source>
        <dbReference type="ARBA" id="ARBA00009580"/>
    </source>
</evidence>
<evidence type="ECO:0000259" key="2">
    <source>
        <dbReference type="PROSITE" id="PS50056"/>
    </source>
</evidence>
<gene>
    <name evidence="3" type="ORF">CBF29_04405</name>
</gene>
<dbReference type="RefSeq" id="WP_126807773.1">
    <property type="nucleotide sequence ID" value="NZ_NGKA01000005.1"/>
</dbReference>
<dbReference type="InterPro" id="IPR000387">
    <property type="entry name" value="Tyr_Pase_dom"/>
</dbReference>